<reference evidence="2 3" key="1">
    <citation type="submission" date="2019-10" db="EMBL/GenBank/DDBJ databases">
        <title>Comparative genomics of sulfur disproportionating microorganisms.</title>
        <authorList>
            <person name="Ward L.M."/>
            <person name="Bertran E."/>
            <person name="Johnston D."/>
        </authorList>
    </citation>
    <scope>NUCLEOTIDE SEQUENCE [LARGE SCALE GENOMIC DNA]</scope>
    <source>
        <strain evidence="2 3">DSM 14055</strain>
    </source>
</reference>
<keyword evidence="3" id="KW-1185">Reference proteome</keyword>
<comment type="caution">
    <text evidence="2">The sequence shown here is derived from an EMBL/GenBank/DDBJ whole genome shotgun (WGS) entry which is preliminary data.</text>
</comment>
<evidence type="ECO:0000256" key="1">
    <source>
        <dbReference type="SAM" id="Phobius"/>
    </source>
</evidence>
<protein>
    <submittedName>
        <fullName evidence="2">DUF2512 family protein</fullName>
    </submittedName>
</protein>
<feature type="transmembrane region" description="Helical" evidence="1">
    <location>
        <begin position="62"/>
        <end position="83"/>
    </location>
</feature>
<keyword evidence="1" id="KW-1133">Transmembrane helix</keyword>
<sequence>MPVARHINALITKFLLFAPVMGVLLPAFSSLNVAEAIMTALLMTPVVYILADVIVLPRQGTWAAMAADIIVTILLLWEATTFLGEKVLAPPGTVLVAATIGAGEWYFHQFLLRTLFNRRGREK</sequence>
<dbReference type="EMBL" id="WHYR01000037">
    <property type="protein sequence ID" value="MQL53084.1"/>
    <property type="molecule type" value="Genomic_DNA"/>
</dbReference>
<dbReference type="Proteomes" id="UP000441717">
    <property type="component" value="Unassembled WGS sequence"/>
</dbReference>
<evidence type="ECO:0000313" key="3">
    <source>
        <dbReference type="Proteomes" id="UP000441717"/>
    </source>
</evidence>
<dbReference type="RefSeq" id="WP_152947502.1">
    <property type="nucleotide sequence ID" value="NZ_WHYR01000037.1"/>
</dbReference>
<feature type="transmembrane region" description="Helical" evidence="1">
    <location>
        <begin position="34"/>
        <end position="55"/>
    </location>
</feature>
<dbReference type="AlphaFoldDB" id="A0A6N7ISN2"/>
<dbReference type="Pfam" id="PF10710">
    <property type="entry name" value="DUF2512"/>
    <property type="match status" value="1"/>
</dbReference>
<name>A0A6N7ISN2_9FIRM</name>
<evidence type="ECO:0000313" key="2">
    <source>
        <dbReference type="EMBL" id="MQL53084.1"/>
    </source>
</evidence>
<keyword evidence="1" id="KW-0472">Membrane</keyword>
<feature type="transmembrane region" description="Helical" evidence="1">
    <location>
        <begin position="95"/>
        <end position="116"/>
    </location>
</feature>
<accession>A0A6N7ISN2</accession>
<dbReference type="OrthoDB" id="2111682at2"/>
<dbReference type="InterPro" id="IPR019649">
    <property type="entry name" value="DUF2512"/>
</dbReference>
<keyword evidence="1" id="KW-0812">Transmembrane</keyword>
<gene>
    <name evidence="2" type="ORF">GFC01_12625</name>
</gene>
<proteinExistence type="predicted"/>
<feature type="transmembrane region" description="Helical" evidence="1">
    <location>
        <begin position="7"/>
        <end position="28"/>
    </location>
</feature>
<organism evidence="2 3">
    <name type="scientific">Desulfofundulus thermobenzoicus</name>
    <dbReference type="NCBI Taxonomy" id="29376"/>
    <lineage>
        <taxon>Bacteria</taxon>
        <taxon>Bacillati</taxon>
        <taxon>Bacillota</taxon>
        <taxon>Clostridia</taxon>
        <taxon>Eubacteriales</taxon>
        <taxon>Peptococcaceae</taxon>
        <taxon>Desulfofundulus</taxon>
    </lineage>
</organism>